<feature type="domain" description="Survival protein SurE-like phosphatase/nucleotidase" evidence="10">
    <location>
        <begin position="3"/>
        <end position="188"/>
    </location>
</feature>
<evidence type="ECO:0000256" key="4">
    <source>
        <dbReference type="ARBA" id="ARBA00011062"/>
    </source>
</evidence>
<evidence type="ECO:0000256" key="1">
    <source>
        <dbReference type="ARBA" id="ARBA00000815"/>
    </source>
</evidence>
<dbReference type="NCBIfam" id="TIGR00087">
    <property type="entry name" value="surE"/>
    <property type="match status" value="1"/>
</dbReference>
<protein>
    <recommendedName>
        <fullName evidence="9">5'-nucleotidase SurE</fullName>
        <ecNumber evidence="9">3.1.3.5</ecNumber>
    </recommendedName>
    <alternativeName>
        <fullName evidence="9">Nucleoside 5'-monophosphate phosphohydrolase</fullName>
    </alternativeName>
</protein>
<dbReference type="HAMAP" id="MF_00060">
    <property type="entry name" value="SurE"/>
    <property type="match status" value="1"/>
</dbReference>
<keyword evidence="8 9" id="KW-0378">Hydrolase</keyword>
<dbReference type="SUPFAM" id="SSF64167">
    <property type="entry name" value="SurE-like"/>
    <property type="match status" value="1"/>
</dbReference>
<comment type="cofactor">
    <cofactor evidence="2">
        <name>Mg(2+)</name>
        <dbReference type="ChEBI" id="CHEBI:18420"/>
    </cofactor>
</comment>
<comment type="similarity">
    <text evidence="4 9">Belongs to the SurE nucleotidase family.</text>
</comment>
<comment type="catalytic activity">
    <reaction evidence="1 9">
        <text>a ribonucleoside 5'-phosphate + H2O = a ribonucleoside + phosphate</text>
        <dbReference type="Rhea" id="RHEA:12484"/>
        <dbReference type="ChEBI" id="CHEBI:15377"/>
        <dbReference type="ChEBI" id="CHEBI:18254"/>
        <dbReference type="ChEBI" id="CHEBI:43474"/>
        <dbReference type="ChEBI" id="CHEBI:58043"/>
        <dbReference type="EC" id="3.1.3.5"/>
    </reaction>
</comment>
<dbReference type="RefSeq" id="WP_152216560.1">
    <property type="nucleotide sequence ID" value="NZ_JBAQYD010000200.1"/>
</dbReference>
<dbReference type="EC" id="3.1.3.5" evidence="9"/>
<proteinExistence type="inferred from homology"/>
<comment type="caution">
    <text evidence="11">The sequence shown here is derived from an EMBL/GenBank/DDBJ whole genome shotgun (WGS) entry which is preliminary data.</text>
</comment>
<evidence type="ECO:0000256" key="2">
    <source>
        <dbReference type="ARBA" id="ARBA00001946"/>
    </source>
</evidence>
<evidence type="ECO:0000259" key="10">
    <source>
        <dbReference type="Pfam" id="PF01975"/>
    </source>
</evidence>
<evidence type="ECO:0000256" key="6">
    <source>
        <dbReference type="ARBA" id="ARBA00022723"/>
    </source>
</evidence>
<feature type="binding site" evidence="9">
    <location>
        <position position="9"/>
    </location>
    <ligand>
        <name>a divalent metal cation</name>
        <dbReference type="ChEBI" id="CHEBI:60240"/>
    </ligand>
</feature>
<evidence type="ECO:0000256" key="5">
    <source>
        <dbReference type="ARBA" id="ARBA00022490"/>
    </source>
</evidence>
<evidence type="ECO:0000256" key="3">
    <source>
        <dbReference type="ARBA" id="ARBA00004496"/>
    </source>
</evidence>
<dbReference type="InterPro" id="IPR030048">
    <property type="entry name" value="SurE"/>
</dbReference>
<comment type="cofactor">
    <cofactor evidence="9">
        <name>a divalent metal cation</name>
        <dbReference type="ChEBI" id="CHEBI:60240"/>
    </cofactor>
    <text evidence="9">Binds 1 divalent metal cation per subunit.</text>
</comment>
<evidence type="ECO:0000256" key="9">
    <source>
        <dbReference type="HAMAP-Rule" id="MF_00060"/>
    </source>
</evidence>
<keyword evidence="7 9" id="KW-0547">Nucleotide-binding</keyword>
<comment type="function">
    <text evidence="9">Nucleotidase that shows phosphatase activity on nucleoside 5'-monophosphates.</text>
</comment>
<dbReference type="InterPro" id="IPR036523">
    <property type="entry name" value="SurE-like_sf"/>
</dbReference>
<keyword evidence="5 9" id="KW-0963">Cytoplasm</keyword>
<accession>A0A6N6VIY9</accession>
<organism evidence="11 12">
    <name type="scientific">Parvibaculum sedimenti</name>
    <dbReference type="NCBI Taxonomy" id="2608632"/>
    <lineage>
        <taxon>Bacteria</taxon>
        <taxon>Pseudomonadati</taxon>
        <taxon>Pseudomonadota</taxon>
        <taxon>Alphaproteobacteria</taxon>
        <taxon>Hyphomicrobiales</taxon>
        <taxon>Parvibaculaceae</taxon>
        <taxon>Parvibaculum</taxon>
    </lineage>
</organism>
<feature type="binding site" evidence="9">
    <location>
        <position position="8"/>
    </location>
    <ligand>
        <name>a divalent metal cation</name>
        <dbReference type="ChEBI" id="CHEBI:60240"/>
    </ligand>
</feature>
<evidence type="ECO:0000313" key="11">
    <source>
        <dbReference type="EMBL" id="KAB7739752.1"/>
    </source>
</evidence>
<feature type="binding site" evidence="9">
    <location>
        <position position="40"/>
    </location>
    <ligand>
        <name>a divalent metal cation</name>
        <dbReference type="ChEBI" id="CHEBI:60240"/>
    </ligand>
</feature>
<dbReference type="PANTHER" id="PTHR30457">
    <property type="entry name" value="5'-NUCLEOTIDASE SURE"/>
    <property type="match status" value="1"/>
</dbReference>
<dbReference type="Pfam" id="PF01975">
    <property type="entry name" value="SurE"/>
    <property type="match status" value="1"/>
</dbReference>
<dbReference type="Proteomes" id="UP000468901">
    <property type="component" value="Unassembled WGS sequence"/>
</dbReference>
<dbReference type="GO" id="GO:0046872">
    <property type="term" value="F:metal ion binding"/>
    <property type="evidence" value="ECO:0007669"/>
    <property type="project" value="UniProtKB-UniRule"/>
</dbReference>
<dbReference type="Gene3D" id="3.40.1210.10">
    <property type="entry name" value="Survival protein SurE-like phosphatase/nucleotidase"/>
    <property type="match status" value="1"/>
</dbReference>
<comment type="subcellular location">
    <subcellularLocation>
        <location evidence="3 9">Cytoplasm</location>
    </subcellularLocation>
</comment>
<dbReference type="FunFam" id="3.40.1210.10:FF:000001">
    <property type="entry name" value="5'/3'-nucleotidase SurE"/>
    <property type="match status" value="1"/>
</dbReference>
<evidence type="ECO:0000313" key="12">
    <source>
        <dbReference type="Proteomes" id="UP000468901"/>
    </source>
</evidence>
<dbReference type="GO" id="GO:0008253">
    <property type="term" value="F:5'-nucleotidase activity"/>
    <property type="evidence" value="ECO:0007669"/>
    <property type="project" value="UniProtKB-UniRule"/>
</dbReference>
<gene>
    <name evidence="9 11" type="primary">surE</name>
    <name evidence="11" type="ORF">F2P47_11190</name>
</gene>
<feature type="binding site" evidence="9">
    <location>
        <position position="93"/>
    </location>
    <ligand>
        <name>a divalent metal cation</name>
        <dbReference type="ChEBI" id="CHEBI:60240"/>
    </ligand>
</feature>
<dbReference type="NCBIfam" id="NF001490">
    <property type="entry name" value="PRK00346.1-4"/>
    <property type="match status" value="1"/>
</dbReference>
<dbReference type="EMBL" id="WESC01000009">
    <property type="protein sequence ID" value="KAB7739752.1"/>
    <property type="molecule type" value="Genomic_DNA"/>
</dbReference>
<evidence type="ECO:0000256" key="7">
    <source>
        <dbReference type="ARBA" id="ARBA00022741"/>
    </source>
</evidence>
<dbReference type="GO" id="GO:0005737">
    <property type="term" value="C:cytoplasm"/>
    <property type="evidence" value="ECO:0007669"/>
    <property type="project" value="UniProtKB-SubCell"/>
</dbReference>
<dbReference type="AlphaFoldDB" id="A0A6N6VIY9"/>
<sequence>MRILVTNDDGIHAPGLQVLTRIAQKLSDDVWIAAPEEEQSGSAHSLSLANPIRVRQLNPRKFAVKGTPSDCVLMAVRHIIKDRQPDLVLSGINRGQNIADDVTYSGTIAAAMEGTQLGIPSIALSQAFGFGESHQVKWATAEHYAPGIIEKLIKSGWPEEVLININFPDVAAPAVRGIEVTAQGKRDQSLVRVEERIDARNNPYYWLGFERVLSNPPKGTDLHAIYNGMISVSPLHMNLTHARTRSALVTALGKL</sequence>
<keyword evidence="12" id="KW-1185">Reference proteome</keyword>
<keyword evidence="6 9" id="KW-0479">Metal-binding</keyword>
<name>A0A6N6VIY9_9HYPH</name>
<dbReference type="InterPro" id="IPR002828">
    <property type="entry name" value="SurE-like_Pase/nucleotidase"/>
</dbReference>
<dbReference type="GO" id="GO:0008254">
    <property type="term" value="F:3'-nucleotidase activity"/>
    <property type="evidence" value="ECO:0007669"/>
    <property type="project" value="TreeGrafter"/>
</dbReference>
<dbReference type="PANTHER" id="PTHR30457:SF12">
    <property type="entry name" value="5'_3'-NUCLEOTIDASE SURE"/>
    <property type="match status" value="1"/>
</dbReference>
<reference evidence="11 12" key="1">
    <citation type="submission" date="2019-09" db="EMBL/GenBank/DDBJ databases">
        <title>Parvibaculum sedimenti sp. nov., isolated from sediment.</title>
        <authorList>
            <person name="Wang Y."/>
        </authorList>
    </citation>
    <scope>NUCLEOTIDE SEQUENCE [LARGE SCALE GENOMIC DNA]</scope>
    <source>
        <strain evidence="11 12">HXT-9</strain>
    </source>
</reference>
<dbReference type="GO" id="GO:0004309">
    <property type="term" value="F:exopolyphosphatase activity"/>
    <property type="evidence" value="ECO:0007669"/>
    <property type="project" value="TreeGrafter"/>
</dbReference>
<dbReference type="GO" id="GO:0000166">
    <property type="term" value="F:nucleotide binding"/>
    <property type="evidence" value="ECO:0007669"/>
    <property type="project" value="UniProtKB-KW"/>
</dbReference>
<evidence type="ECO:0000256" key="8">
    <source>
        <dbReference type="ARBA" id="ARBA00022801"/>
    </source>
</evidence>